<gene>
    <name evidence="4" type="ORF">ALECFALPRED_006821</name>
</gene>
<dbReference type="AlphaFoldDB" id="A0A8H3EUU6"/>
<feature type="domain" description="SAM-like" evidence="3">
    <location>
        <begin position="863"/>
        <end position="936"/>
    </location>
</feature>
<keyword evidence="5" id="KW-1185">Reference proteome</keyword>
<organism evidence="4 5">
    <name type="scientific">Alectoria fallacina</name>
    <dbReference type="NCBI Taxonomy" id="1903189"/>
    <lineage>
        <taxon>Eukaryota</taxon>
        <taxon>Fungi</taxon>
        <taxon>Dikarya</taxon>
        <taxon>Ascomycota</taxon>
        <taxon>Pezizomycotina</taxon>
        <taxon>Lecanoromycetes</taxon>
        <taxon>OSLEUM clade</taxon>
        <taxon>Lecanoromycetidae</taxon>
        <taxon>Lecanorales</taxon>
        <taxon>Lecanorineae</taxon>
        <taxon>Parmeliaceae</taxon>
        <taxon>Alectoria</taxon>
    </lineage>
</organism>
<proteinExistence type="predicted"/>
<accession>A0A8H3EUU6</accession>
<dbReference type="OrthoDB" id="10257314at2759"/>
<dbReference type="EMBL" id="CAJPDR010000044">
    <property type="protein sequence ID" value="CAF9910768.1"/>
    <property type="molecule type" value="Genomic_DNA"/>
</dbReference>
<evidence type="ECO:0000256" key="1">
    <source>
        <dbReference type="SAM" id="MobiDB-lite"/>
    </source>
</evidence>
<dbReference type="InterPro" id="IPR057559">
    <property type="entry name" value="SAM_6"/>
</dbReference>
<name>A0A8H3EUU6_9LECA</name>
<comment type="caution">
    <text evidence="4">The sequence shown here is derived from an EMBL/GenBank/DDBJ whole genome shotgun (WGS) entry which is preliminary data.</text>
</comment>
<feature type="region of interest" description="Disordered" evidence="1">
    <location>
        <begin position="210"/>
        <end position="254"/>
    </location>
</feature>
<dbReference type="Pfam" id="PF23395">
    <property type="entry name" value="SAM_6"/>
    <property type="match status" value="1"/>
</dbReference>
<evidence type="ECO:0000313" key="4">
    <source>
        <dbReference type="EMBL" id="CAF9910768.1"/>
    </source>
</evidence>
<evidence type="ECO:0000313" key="5">
    <source>
        <dbReference type="Proteomes" id="UP000664203"/>
    </source>
</evidence>
<evidence type="ECO:0000259" key="3">
    <source>
        <dbReference type="Pfam" id="PF23395"/>
    </source>
</evidence>
<evidence type="ECO:0000259" key="2">
    <source>
        <dbReference type="Pfam" id="PF23394"/>
    </source>
</evidence>
<protein>
    <submittedName>
        <fullName evidence="4">Uncharacterized protein</fullName>
    </submittedName>
</protein>
<dbReference type="Pfam" id="PF23394">
    <property type="entry name" value="DUF7102"/>
    <property type="match status" value="1"/>
</dbReference>
<reference evidence="4" key="1">
    <citation type="submission" date="2021-03" db="EMBL/GenBank/DDBJ databases">
        <authorList>
            <person name="Tagirdzhanova G."/>
        </authorList>
    </citation>
    <scope>NUCLEOTIDE SEQUENCE</scope>
</reference>
<dbReference type="InterPro" id="IPR055528">
    <property type="entry name" value="DUF7102"/>
</dbReference>
<dbReference type="Proteomes" id="UP000664203">
    <property type="component" value="Unassembled WGS sequence"/>
</dbReference>
<feature type="compositionally biased region" description="Pro residues" evidence="1">
    <location>
        <begin position="217"/>
        <end position="232"/>
    </location>
</feature>
<sequence length="940" mass="105798">MSQHVEPPIIDYARFYGLAWDHREPDPLHCLQGLTLPGDPASFDSFLDDPPDLFNLDLVLAGVKVPAERLAVDAGAASFLSSIAESANFKYSPSHSDQDVGIDRHRVRRMKCELPLLRSDHDIDVLRFASPIVPHLDNEFLPLETLDVEEDEGLEWPSGYYALPDEYAKKSRSEKFEASKDDFLYLQQTLKYQFEAGEHGEFDVDDIPYKRRNIPEPASPPLLPLSPSPEPYVPSSDTGRLDLLSDPTSPTREEARQVERIIFADDRILPIKKQDEPESQNSDLMLLDTESLGDIYSPLIGIKDPPSSPSPFRERQKDLKVEVPLSPPQPDQPPPWKRKNVSFSEVLLELVPELPLPIPKPENISSDDIDAFFEENIKPVAVKAKRAIEQEQLQEYNTTLRVPVPIMDFSLPIAPWKARRSMPTAENEDEVLRKPLNEMKALHFNKHVWPTSSQAERELKWAPFPVALGKVETQESIPDNGFIDKYMVPPERVDVTTLTWKPNGLRIFDELAESDEELEEGDFPEEKDINSLIRKRKLELEADDLVSPPSLGKFNSKARPQSKENADTSIIKAKSLVSKPSKKNAREETDKEDFFLNSFSAMGALEDYMNVRKGQLPRQKVTSDHHFTKQTQLPQTSEPVELHSPKCASQIILQAPAPRTLVLPSPTLSIPSSPHFFIGSASFLSNRRLCRQVQRFHPSAEFIERDFTLYQQQTFQPTPHSKANAILVNVGTMADEADLLLSPSTGLIWSTLQKIKQRSLPGQPSKSAIRDRILRTSPRYERLLVLVSQDQNVDTSSDGTSAGIHSLDDNDCTALAEFMVFCSSLPGEVQPNFIAGSEEDLAKWIVAAMVKHGVNTDQKTKLLQDETLWEAFLRRAGMNAYAAQAILTMLKAPDQNEVDADFGLTAFVKMSVQERIAQFETLLGGKRVLERVSGVLDARW</sequence>
<feature type="domain" description="DUF7102" evidence="2">
    <location>
        <begin position="677"/>
        <end position="856"/>
    </location>
</feature>